<feature type="region of interest" description="Disordered" evidence="1">
    <location>
        <begin position="1"/>
        <end position="32"/>
    </location>
</feature>
<evidence type="ECO:0000256" key="1">
    <source>
        <dbReference type="SAM" id="MobiDB-lite"/>
    </source>
</evidence>
<evidence type="ECO:0000313" key="2">
    <source>
        <dbReference type="EMBL" id="QHT74985.1"/>
    </source>
</evidence>
<sequence>MSLVGTDGITSTDYGRIPSSGSNEDYDSDDEDDVQKSLTHLCDKLKITYDSNLIEETRSKRFIERFKYHIIYCTRLPQYRPVLSRLIHNYYNKKRGLISAPTPRFIGGPKNLTVHWSSKYNKLIYIFGEFHQQTMNCYTKFPETRALVYPNIMNIQDFVIELFKTTDKYIDFFGEFPSFGKKNKFYRVNRSAPFIPFASDDFRLNKLFQKFRQCIESDTRGSYNCKLGRVHFFDVRCCNYVTTDCISTLMRLFVDGAHDTKNIPAILTHQQTEETLEVFSRYLETRTKAITLFRTHILGNTYNATELQRLKNKDKKLGDQLEKFITAEITRIVDVTLAELNKDIKKILPYCRILKNPTNRLSQYNTVNMIQSFVTFSNHMVTIVAIIPDLYVLSRMFKNFDLQKLAYTGAIQYDQPQEAHNIVLYAGDTHAQRCRRFLNLLEFEEVGKTGKSEEDNVSDSCIDMKYIHQPFFSLESRQKMIIPEVDDYEFDYDHIYALQGDPMKVDPVFMEVDPVFMETD</sequence>
<proteinExistence type="predicted"/>
<name>A0A6C0H4B1_9ZZZZ</name>
<dbReference type="EMBL" id="MN739860">
    <property type="protein sequence ID" value="QHT74985.1"/>
    <property type="molecule type" value="Genomic_DNA"/>
</dbReference>
<reference evidence="2" key="1">
    <citation type="journal article" date="2020" name="Nature">
        <title>Giant virus diversity and host interactions through global metagenomics.</title>
        <authorList>
            <person name="Schulz F."/>
            <person name="Roux S."/>
            <person name="Paez-Espino D."/>
            <person name="Jungbluth S."/>
            <person name="Walsh D.A."/>
            <person name="Denef V.J."/>
            <person name="McMahon K.D."/>
            <person name="Konstantinidis K.T."/>
            <person name="Eloe-Fadrosh E.A."/>
            <person name="Kyrpides N.C."/>
            <person name="Woyke T."/>
        </authorList>
    </citation>
    <scope>NUCLEOTIDE SEQUENCE</scope>
    <source>
        <strain evidence="2">GVMAG-M-3300023179-62</strain>
    </source>
</reference>
<organism evidence="2">
    <name type="scientific">viral metagenome</name>
    <dbReference type="NCBI Taxonomy" id="1070528"/>
    <lineage>
        <taxon>unclassified sequences</taxon>
        <taxon>metagenomes</taxon>
        <taxon>organismal metagenomes</taxon>
    </lineage>
</organism>
<protein>
    <submittedName>
        <fullName evidence="2">Uncharacterized protein</fullName>
    </submittedName>
</protein>
<dbReference type="AlphaFoldDB" id="A0A6C0H4B1"/>
<accession>A0A6C0H4B1</accession>